<dbReference type="Proteomes" id="UP000229362">
    <property type="component" value="Unassembled WGS sequence"/>
</dbReference>
<dbReference type="InterPro" id="IPR002208">
    <property type="entry name" value="SecY/SEC61-alpha"/>
</dbReference>
<dbReference type="GO" id="GO:0043952">
    <property type="term" value="P:protein transport by the Sec complex"/>
    <property type="evidence" value="ECO:0007669"/>
    <property type="project" value="UniProtKB-UniRule"/>
</dbReference>
<comment type="similarity">
    <text evidence="2 10 11">Belongs to the SecY/SEC61-alpha family.</text>
</comment>
<keyword evidence="4 10" id="KW-0812">Transmembrane</keyword>
<reference evidence="13" key="1">
    <citation type="submission" date="2017-09" db="EMBL/GenBank/DDBJ databases">
        <title>Depth-based differentiation of microbial function through sediment-hosted aquifers and enrichment of novel symbionts in the deep terrestrial subsurface.</title>
        <authorList>
            <person name="Probst A.J."/>
            <person name="Ladd B."/>
            <person name="Jarett J.K."/>
            <person name="Geller-Mcgrath D.E."/>
            <person name="Sieber C.M.K."/>
            <person name="Emerson J.B."/>
            <person name="Anantharaman K."/>
            <person name="Thomas B.C."/>
            <person name="Malmstrom R."/>
            <person name="Stieglmeier M."/>
            <person name="Klingl A."/>
            <person name="Woyke T."/>
            <person name="Ryan C.M."/>
            <person name="Banfield J.F."/>
        </authorList>
    </citation>
    <scope>NUCLEOTIDE SEQUENCE [LARGE SCALE GENOMIC DNA]</scope>
</reference>
<dbReference type="AlphaFoldDB" id="A0A2M6W084"/>
<evidence type="ECO:0000256" key="5">
    <source>
        <dbReference type="ARBA" id="ARBA00022927"/>
    </source>
</evidence>
<keyword evidence="3 10" id="KW-0813">Transport</keyword>
<feature type="transmembrane region" description="Helical" evidence="10">
    <location>
        <begin position="263"/>
        <end position="284"/>
    </location>
</feature>
<dbReference type="HAMAP" id="MF_01465">
    <property type="entry name" value="SecY"/>
    <property type="match status" value="1"/>
</dbReference>
<dbReference type="GO" id="GO:0005886">
    <property type="term" value="C:plasma membrane"/>
    <property type="evidence" value="ECO:0007669"/>
    <property type="project" value="UniProtKB-SubCell"/>
</dbReference>
<sequence length="423" mass="46346">MWQKILHIWNIKDLRKSIVFVLSMLVVFRVAAHIPVPGVNTEGLKQFLEGNQILGLLNIFSGGTLENFSIVMLGVAPYITSSIIFQLLQMVVPQLEELRKEGDSGQQKIQIWTRLTSVPLAILQSFGLIQLLSQSQSNILTNVTPMTYVSIILTTLAGTIFLMWIGELITEKRIGNGISLLIFAGIIAALPRAAQTAIVNYNPSDLYIYLLFVAAAILTVVAVVIVNEGQRNIPVNYAKRMSGGKSFGGAESYLPLRVNTAGVIPIIFAISVILFPPMIAQFFINSAGLVGRIALFIVNIFQNQVFYSSLYFILVFGFTYFYTAVIFQPQKVAENLQRQGGFIPGIRPGKETEAYLGKIMNRLVFSGASFLGLIAVLPFILQAVTGTQALAIGGTSLLIVVSVAIDIAKQIEAQVTLHEYDRA</sequence>
<evidence type="ECO:0000256" key="9">
    <source>
        <dbReference type="ARBA" id="ARBA00039733"/>
    </source>
</evidence>
<evidence type="ECO:0000313" key="13">
    <source>
        <dbReference type="Proteomes" id="UP000229362"/>
    </source>
</evidence>
<dbReference type="SUPFAM" id="SSF103491">
    <property type="entry name" value="Preprotein translocase SecY subunit"/>
    <property type="match status" value="1"/>
</dbReference>
<evidence type="ECO:0000256" key="4">
    <source>
        <dbReference type="ARBA" id="ARBA00022692"/>
    </source>
</evidence>
<organism evidence="12 13">
    <name type="scientific">Candidatus Magasanikbacteria bacterium CG10_big_fil_rev_8_21_14_0_10_43_6</name>
    <dbReference type="NCBI Taxonomy" id="1974650"/>
    <lineage>
        <taxon>Bacteria</taxon>
        <taxon>Candidatus Magasanikiibacteriota</taxon>
    </lineage>
</organism>
<feature type="transmembrane region" description="Helical" evidence="10">
    <location>
        <begin position="304"/>
        <end position="327"/>
    </location>
</feature>
<keyword evidence="10" id="KW-1003">Cell membrane</keyword>
<dbReference type="GO" id="GO:0065002">
    <property type="term" value="P:intracellular protein transmembrane transport"/>
    <property type="evidence" value="ECO:0007669"/>
    <property type="project" value="UniProtKB-UniRule"/>
</dbReference>
<dbReference type="InterPro" id="IPR030659">
    <property type="entry name" value="SecY_CS"/>
</dbReference>
<feature type="transmembrane region" description="Helical" evidence="10">
    <location>
        <begin position="390"/>
        <end position="408"/>
    </location>
</feature>
<feature type="transmembrane region" description="Helical" evidence="10">
    <location>
        <begin position="206"/>
        <end position="226"/>
    </location>
</feature>
<evidence type="ECO:0000256" key="1">
    <source>
        <dbReference type="ARBA" id="ARBA00004141"/>
    </source>
</evidence>
<dbReference type="Gene3D" id="1.10.3370.10">
    <property type="entry name" value="SecY subunit domain"/>
    <property type="match status" value="1"/>
</dbReference>
<evidence type="ECO:0000256" key="6">
    <source>
        <dbReference type="ARBA" id="ARBA00022989"/>
    </source>
</evidence>
<feature type="transmembrane region" description="Helical" evidence="10">
    <location>
        <begin position="111"/>
        <end position="133"/>
    </location>
</feature>
<evidence type="ECO:0000256" key="2">
    <source>
        <dbReference type="ARBA" id="ARBA00005751"/>
    </source>
</evidence>
<evidence type="ECO:0000256" key="11">
    <source>
        <dbReference type="RuleBase" id="RU004349"/>
    </source>
</evidence>
<dbReference type="EMBL" id="PFBZ01000199">
    <property type="protein sequence ID" value="PIT86158.1"/>
    <property type="molecule type" value="Genomic_DNA"/>
</dbReference>
<evidence type="ECO:0000256" key="8">
    <source>
        <dbReference type="ARBA" id="ARBA00023136"/>
    </source>
</evidence>
<feature type="transmembrane region" description="Helical" evidence="10">
    <location>
        <begin position="363"/>
        <end position="384"/>
    </location>
</feature>
<dbReference type="NCBIfam" id="TIGR00967">
    <property type="entry name" value="3a0501s007"/>
    <property type="match status" value="1"/>
</dbReference>
<accession>A0A2M6W084</accession>
<dbReference type="Pfam" id="PF00344">
    <property type="entry name" value="SecY"/>
    <property type="match status" value="1"/>
</dbReference>
<name>A0A2M6W084_9BACT</name>
<evidence type="ECO:0000256" key="10">
    <source>
        <dbReference type="HAMAP-Rule" id="MF_01465"/>
    </source>
</evidence>
<keyword evidence="6 10" id="KW-1133">Transmembrane helix</keyword>
<evidence type="ECO:0000313" key="12">
    <source>
        <dbReference type="EMBL" id="PIT86158.1"/>
    </source>
</evidence>
<dbReference type="InterPro" id="IPR026593">
    <property type="entry name" value="SecY"/>
</dbReference>
<comment type="function">
    <text evidence="10">The central subunit of the protein translocation channel SecYEG. Consists of two halves formed by TMs 1-5 and 6-10. These two domains form a lateral gate at the front which open onto the bilayer between TMs 2 and 7, and are clamped together by SecE at the back. The channel is closed by both a pore ring composed of hydrophobic SecY resides and a short helix (helix 2A) on the extracellular side of the membrane which forms a plug. The plug probably moves laterally to allow the channel to open. The ring and the pore may move independently.</text>
</comment>
<proteinExistence type="inferred from homology"/>
<comment type="caution">
    <text evidence="10">Lacks conserved residue(s) required for the propagation of feature annotation.</text>
</comment>
<dbReference type="PRINTS" id="PR00303">
    <property type="entry name" value="SECYTRNLCASE"/>
</dbReference>
<evidence type="ECO:0000256" key="3">
    <source>
        <dbReference type="ARBA" id="ARBA00022448"/>
    </source>
</evidence>
<feature type="transmembrane region" description="Helical" evidence="10">
    <location>
        <begin position="68"/>
        <end position="91"/>
    </location>
</feature>
<keyword evidence="7 10" id="KW-0811">Translocation</keyword>
<dbReference type="InterPro" id="IPR023201">
    <property type="entry name" value="SecY_dom_sf"/>
</dbReference>
<evidence type="ECO:0000256" key="7">
    <source>
        <dbReference type="ARBA" id="ARBA00023010"/>
    </source>
</evidence>
<comment type="subunit">
    <text evidence="10">Component of the Sec protein translocase complex. Heterotrimer consisting of SecY, SecE and SecG subunits. The heterotrimers can form oligomers, although 1 heterotrimer is thought to be able to translocate proteins. Interacts with the ribosome. Interacts with SecDF, and other proteins may be involved. Interacts with SecA.</text>
</comment>
<feature type="transmembrane region" description="Helical" evidence="10">
    <location>
        <begin position="177"/>
        <end position="194"/>
    </location>
</feature>
<feature type="transmembrane region" description="Helical" evidence="10">
    <location>
        <begin position="145"/>
        <end position="165"/>
    </location>
</feature>
<keyword evidence="5 10" id="KW-0653">Protein transport</keyword>
<dbReference type="PROSITE" id="PS00755">
    <property type="entry name" value="SECY_1"/>
    <property type="match status" value="1"/>
</dbReference>
<dbReference type="FunFam" id="1.10.3370.10:FF:000001">
    <property type="entry name" value="Preprotein translocase subunit SecY"/>
    <property type="match status" value="1"/>
</dbReference>
<gene>
    <name evidence="10" type="primary">secY</name>
    <name evidence="12" type="ORF">COU33_04650</name>
</gene>
<dbReference type="PIRSF" id="PIRSF004557">
    <property type="entry name" value="SecY"/>
    <property type="match status" value="1"/>
</dbReference>
<protein>
    <recommendedName>
        <fullName evidence="9 10">Protein translocase subunit SecY</fullName>
    </recommendedName>
</protein>
<keyword evidence="8 10" id="KW-0472">Membrane</keyword>
<comment type="subcellular location">
    <subcellularLocation>
        <location evidence="10">Cell membrane</location>
        <topology evidence="10">Multi-pass membrane protein</topology>
    </subcellularLocation>
    <subcellularLocation>
        <location evidence="1">Membrane</location>
        <topology evidence="1">Multi-pass membrane protein</topology>
    </subcellularLocation>
</comment>
<dbReference type="PANTHER" id="PTHR10906">
    <property type="entry name" value="SECY/SEC61-ALPHA FAMILY MEMBER"/>
    <property type="match status" value="1"/>
</dbReference>
<dbReference type="GO" id="GO:0006605">
    <property type="term" value="P:protein targeting"/>
    <property type="evidence" value="ECO:0007669"/>
    <property type="project" value="UniProtKB-UniRule"/>
</dbReference>
<comment type="caution">
    <text evidence="12">The sequence shown here is derived from an EMBL/GenBank/DDBJ whole genome shotgun (WGS) entry which is preliminary data.</text>
</comment>